<protein>
    <submittedName>
        <fullName evidence="2">Uncharacterized protein</fullName>
    </submittedName>
</protein>
<dbReference type="EMBL" id="CP005286">
    <property type="protein sequence ID" value="AJE32283.1"/>
    <property type="molecule type" value="Genomic_DNA"/>
</dbReference>
<feature type="transmembrane region" description="Helical" evidence="1">
    <location>
        <begin position="6"/>
        <end position="28"/>
    </location>
</feature>
<reference evidence="2 3" key="1">
    <citation type="submission" date="2013-04" db="EMBL/GenBank/DDBJ databases">
        <title>Complete genome sequence of Corynebacterium humireducens DSM 45392(T), isolated from a wastewater-fed microbial fuel cell.</title>
        <authorList>
            <person name="Ruckert C."/>
            <person name="Albersmeier A."/>
            <person name="Kalinowski J."/>
        </authorList>
    </citation>
    <scope>NUCLEOTIDE SEQUENCE [LARGE SCALE GENOMIC DNA]</scope>
    <source>
        <strain evidence="3">MFC-5</strain>
    </source>
</reference>
<dbReference type="STRING" id="1223515.B842_02150"/>
<dbReference type="KEGG" id="chm:B842_02150"/>
<dbReference type="AlphaFoldDB" id="A0A0B5D7N4"/>
<keyword evidence="3" id="KW-1185">Reference proteome</keyword>
<name>A0A0B5D7N4_9CORY</name>
<keyword evidence="1" id="KW-0472">Membrane</keyword>
<keyword evidence="1" id="KW-0812">Transmembrane</keyword>
<accession>A0A0B5D7N4</accession>
<dbReference type="RefSeq" id="WP_040084939.1">
    <property type="nucleotide sequence ID" value="NZ_BCSU01000004.1"/>
</dbReference>
<proteinExistence type="predicted"/>
<evidence type="ECO:0000313" key="2">
    <source>
        <dbReference type="EMBL" id="AJE32283.1"/>
    </source>
</evidence>
<dbReference type="OrthoDB" id="4417381at2"/>
<sequence>MSLSSTAKYLIAIVLVAWIGVLALLISLRPMAETRFSTAGALEQAVASVASGQGIVGLVPQDLYGEEWIAAAIVCPYATEEGIARNLDVDASELELGGAGVPEDTNYLLLRSADGGHAFDRIDRADIDLCTVPLGQYIDSRAMLPLGKTEQGGWALLN</sequence>
<dbReference type="Proteomes" id="UP000031524">
    <property type="component" value="Chromosome"/>
</dbReference>
<gene>
    <name evidence="2" type="ORF">B842_02150</name>
</gene>
<evidence type="ECO:0000313" key="3">
    <source>
        <dbReference type="Proteomes" id="UP000031524"/>
    </source>
</evidence>
<evidence type="ECO:0000256" key="1">
    <source>
        <dbReference type="SAM" id="Phobius"/>
    </source>
</evidence>
<dbReference type="HOGENOM" id="CLU_133684_1_0_11"/>
<keyword evidence="1" id="KW-1133">Transmembrane helix</keyword>
<organism evidence="2 3">
    <name type="scientific">Corynebacterium humireducens NBRC 106098 = DSM 45392</name>
    <dbReference type="NCBI Taxonomy" id="1223515"/>
    <lineage>
        <taxon>Bacteria</taxon>
        <taxon>Bacillati</taxon>
        <taxon>Actinomycetota</taxon>
        <taxon>Actinomycetes</taxon>
        <taxon>Mycobacteriales</taxon>
        <taxon>Corynebacteriaceae</taxon>
        <taxon>Corynebacterium</taxon>
    </lineage>
</organism>